<feature type="domain" description="THIF-type NAD/FAD binding fold" evidence="2">
    <location>
        <begin position="5"/>
        <end position="229"/>
    </location>
</feature>
<sequence length="231" mass="24333">MKRFERQIMLQEIGVEGQAALANASVLIVGAGGLGSPAALYLAAAGIGRIGIADGDCVAVSNLQRQVLFTEGEVGKNKAMCAAERLTLLSSETVITPYGFMLNGENMADIATEYDIIVDGCDNADTRYLINEVSKRLGKPYVYGAIAGFEGQASLFNYCGGKGYDDLYPYRGNGNTPTASPVGVIGALPGIIGSIEAMEVIKVVTGAGETLRNRLLTVNALTMEFNTFSLD</sequence>
<evidence type="ECO:0000259" key="2">
    <source>
        <dbReference type="Pfam" id="PF00899"/>
    </source>
</evidence>
<gene>
    <name evidence="3" type="ORF">IAC54_07070</name>
</gene>
<dbReference type="Pfam" id="PF00899">
    <property type="entry name" value="ThiF"/>
    <property type="match status" value="1"/>
</dbReference>
<proteinExistence type="inferred from homology"/>
<protein>
    <submittedName>
        <fullName evidence="3">HesA/MoeB/ThiF family protein</fullName>
    </submittedName>
</protein>
<comment type="similarity">
    <text evidence="1">Belongs to the HesA/MoeB/ThiF family.</text>
</comment>
<dbReference type="GO" id="GO:0016779">
    <property type="term" value="F:nucleotidyltransferase activity"/>
    <property type="evidence" value="ECO:0007669"/>
    <property type="project" value="TreeGrafter"/>
</dbReference>
<dbReference type="GO" id="GO:0008641">
    <property type="term" value="F:ubiquitin-like modifier activating enzyme activity"/>
    <property type="evidence" value="ECO:0007669"/>
    <property type="project" value="InterPro"/>
</dbReference>
<reference evidence="3" key="2">
    <citation type="journal article" date="2021" name="PeerJ">
        <title>Extensive microbial diversity within the chicken gut microbiome revealed by metagenomics and culture.</title>
        <authorList>
            <person name="Gilroy R."/>
            <person name="Ravi A."/>
            <person name="Getino M."/>
            <person name="Pursley I."/>
            <person name="Horton D.L."/>
            <person name="Alikhan N.F."/>
            <person name="Baker D."/>
            <person name="Gharbi K."/>
            <person name="Hall N."/>
            <person name="Watson M."/>
            <person name="Adriaenssens E.M."/>
            <person name="Foster-Nyarko E."/>
            <person name="Jarju S."/>
            <person name="Secka A."/>
            <person name="Antonio M."/>
            <person name="Oren A."/>
            <person name="Chaudhuri R.R."/>
            <person name="La Ragione R."/>
            <person name="Hildebrand F."/>
            <person name="Pallen M.J."/>
        </authorList>
    </citation>
    <scope>NUCLEOTIDE SEQUENCE</scope>
    <source>
        <strain evidence="3">G3-4614</strain>
    </source>
</reference>
<evidence type="ECO:0000256" key="1">
    <source>
        <dbReference type="ARBA" id="ARBA00009919"/>
    </source>
</evidence>
<dbReference type="EMBL" id="JADIMW010000075">
    <property type="protein sequence ID" value="MBO8438640.1"/>
    <property type="molecule type" value="Genomic_DNA"/>
</dbReference>
<dbReference type="FunFam" id="3.40.50.720:FF:000080">
    <property type="entry name" value="Thiazole biosynthesis adenylyltransferase ThiF"/>
    <property type="match status" value="1"/>
</dbReference>
<name>A0A9D9E667_9BACT</name>
<dbReference type="PANTHER" id="PTHR10953:SF102">
    <property type="entry name" value="ADENYLYLTRANSFERASE AND SULFURTRANSFERASE MOCS3"/>
    <property type="match status" value="1"/>
</dbReference>
<dbReference type="GO" id="GO:0004792">
    <property type="term" value="F:thiosulfate-cyanide sulfurtransferase activity"/>
    <property type="evidence" value="ECO:0007669"/>
    <property type="project" value="TreeGrafter"/>
</dbReference>
<accession>A0A9D9E667</accession>
<dbReference type="CDD" id="cd00757">
    <property type="entry name" value="ThiF_MoeB_HesA_family"/>
    <property type="match status" value="1"/>
</dbReference>
<organism evidence="3 4">
    <name type="scientific">Candidatus Caccoplasma merdipullorum</name>
    <dbReference type="NCBI Taxonomy" id="2840718"/>
    <lineage>
        <taxon>Bacteria</taxon>
        <taxon>Pseudomonadati</taxon>
        <taxon>Bacteroidota</taxon>
        <taxon>Bacteroidia</taxon>
        <taxon>Bacteroidales</taxon>
        <taxon>Bacteroidaceae</taxon>
        <taxon>Bacteroidaceae incertae sedis</taxon>
        <taxon>Candidatus Caccoplasma</taxon>
    </lineage>
</organism>
<dbReference type="SUPFAM" id="SSF69572">
    <property type="entry name" value="Activating enzymes of the ubiquitin-like proteins"/>
    <property type="match status" value="1"/>
</dbReference>
<reference evidence="3" key="1">
    <citation type="submission" date="2020-10" db="EMBL/GenBank/DDBJ databases">
        <authorList>
            <person name="Gilroy R."/>
        </authorList>
    </citation>
    <scope>NUCLEOTIDE SEQUENCE</scope>
    <source>
        <strain evidence="3">G3-4614</strain>
    </source>
</reference>
<dbReference type="InterPro" id="IPR035985">
    <property type="entry name" value="Ubiquitin-activating_enz"/>
</dbReference>
<dbReference type="PANTHER" id="PTHR10953">
    <property type="entry name" value="UBIQUITIN-ACTIVATING ENZYME E1"/>
    <property type="match status" value="1"/>
</dbReference>
<dbReference type="Gene3D" id="3.40.50.720">
    <property type="entry name" value="NAD(P)-binding Rossmann-like Domain"/>
    <property type="match status" value="1"/>
</dbReference>
<comment type="caution">
    <text evidence="3">The sequence shown here is derived from an EMBL/GenBank/DDBJ whole genome shotgun (WGS) entry which is preliminary data.</text>
</comment>
<dbReference type="InterPro" id="IPR000594">
    <property type="entry name" value="ThiF_NAD_FAD-bd"/>
</dbReference>
<evidence type="ECO:0000313" key="3">
    <source>
        <dbReference type="EMBL" id="MBO8438640.1"/>
    </source>
</evidence>
<dbReference type="AlphaFoldDB" id="A0A9D9E667"/>
<evidence type="ECO:0000313" key="4">
    <source>
        <dbReference type="Proteomes" id="UP000823636"/>
    </source>
</evidence>
<dbReference type="GO" id="GO:0008146">
    <property type="term" value="F:sulfotransferase activity"/>
    <property type="evidence" value="ECO:0007669"/>
    <property type="project" value="TreeGrafter"/>
</dbReference>
<dbReference type="Proteomes" id="UP000823636">
    <property type="component" value="Unassembled WGS sequence"/>
</dbReference>
<dbReference type="GO" id="GO:0005829">
    <property type="term" value="C:cytosol"/>
    <property type="evidence" value="ECO:0007669"/>
    <property type="project" value="TreeGrafter"/>
</dbReference>
<dbReference type="InterPro" id="IPR045886">
    <property type="entry name" value="ThiF/MoeB/HesA"/>
</dbReference>